<dbReference type="CDD" id="cd00075">
    <property type="entry name" value="HATPase"/>
    <property type="match status" value="1"/>
</dbReference>
<protein>
    <recommendedName>
        <fullName evidence="2">histidine kinase</fullName>
        <ecNumber evidence="2">2.7.13.3</ecNumber>
    </recommendedName>
</protein>
<dbReference type="InterPro" id="IPR005467">
    <property type="entry name" value="His_kinase_dom"/>
</dbReference>
<reference evidence="11" key="1">
    <citation type="submission" date="2022-11" db="EMBL/GenBank/DDBJ databases">
        <title>Candidatus Alkanophaga archaea from heated hydrothermal vent sediment oxidize petroleum alkanes.</title>
        <authorList>
            <person name="Zehnle H."/>
            <person name="Laso-Perez R."/>
            <person name="Lipp J."/>
            <person name="Teske A."/>
            <person name="Wegener G."/>
        </authorList>
    </citation>
    <scope>NUCLEOTIDE SEQUENCE</scope>
    <source>
        <strain evidence="11">MCA70</strain>
    </source>
</reference>
<gene>
    <name evidence="11" type="ORF">OD816_000194</name>
</gene>
<dbReference type="PRINTS" id="PR00344">
    <property type="entry name" value="BCTRLSENSOR"/>
</dbReference>
<dbReference type="CDD" id="cd00082">
    <property type="entry name" value="HisKA"/>
    <property type="match status" value="1"/>
</dbReference>
<evidence type="ECO:0000256" key="6">
    <source>
        <dbReference type="ARBA" id="ARBA00022777"/>
    </source>
</evidence>
<keyword evidence="9" id="KW-0812">Transmembrane</keyword>
<proteinExistence type="predicted"/>
<name>A0AAE3TFI0_9BACT</name>
<keyword evidence="9" id="KW-1133">Transmembrane helix</keyword>
<dbReference type="Pfam" id="PF02518">
    <property type="entry name" value="HATPase_c"/>
    <property type="match status" value="1"/>
</dbReference>
<evidence type="ECO:0000256" key="2">
    <source>
        <dbReference type="ARBA" id="ARBA00012438"/>
    </source>
</evidence>
<feature type="domain" description="Histidine kinase" evidence="10">
    <location>
        <begin position="257"/>
        <end position="461"/>
    </location>
</feature>
<dbReference type="FunFam" id="3.30.565.10:FF:000006">
    <property type="entry name" value="Sensor histidine kinase WalK"/>
    <property type="match status" value="1"/>
</dbReference>
<sequence length="473" mass="55582">MKCCILQKLNYFETMKFKNLSLKFQLFIAYLTFVIFILFTFFLFWQFSVQLEEKVKYGEKISELLENILEMRRYEKNYLHYHNPTDFENLKKYFSKSKDLFILLKPQLINFDTKETVDKIEKYFISYENILKTLNPLNPVKEKEIRYYGSKILKFAESIKRKEKAILINKIGYVKHLFLFFALFLSLFALTGLLLWYRLLIKSLNTLENEIKFILSGNPRKALVPPEFQHFVDTFKKTYFTLLETEKISSLGKLLFSIAHEINNPLSNISTSIELLKSEELDANFKKELLNGIENEIERTKNIVHSVLDFYKVKDKSFVNLHSCINNSIHLLKGYISSKISLKLDIPQSIEIWGNKSQIQQIFINLIKNAVEAIKGEGEIEIKAFQEKDKIKIIVKDNGEGIPKDYLSRIFEPFFSTKKTGGHGIGLFVVYNLIKEHKGNIWVESEVNKGTTFYIEFPLNKEEIRKEEVYGTL</sequence>
<dbReference type="Gene3D" id="3.30.565.10">
    <property type="entry name" value="Histidine kinase-like ATPase, C-terminal domain"/>
    <property type="match status" value="1"/>
</dbReference>
<dbReference type="EC" id="2.7.13.3" evidence="2"/>
<dbReference type="Gene3D" id="1.10.287.130">
    <property type="match status" value="1"/>
</dbReference>
<dbReference type="EMBL" id="JAPHEG010000001">
    <property type="protein sequence ID" value="MDF2952949.1"/>
    <property type="molecule type" value="Genomic_DNA"/>
</dbReference>
<dbReference type="GO" id="GO:0000155">
    <property type="term" value="F:phosphorelay sensor kinase activity"/>
    <property type="evidence" value="ECO:0007669"/>
    <property type="project" value="InterPro"/>
</dbReference>
<feature type="transmembrane region" description="Helical" evidence="9">
    <location>
        <begin position="24"/>
        <end position="45"/>
    </location>
</feature>
<dbReference type="Pfam" id="PF00512">
    <property type="entry name" value="HisKA"/>
    <property type="match status" value="1"/>
</dbReference>
<feature type="transmembrane region" description="Helical" evidence="9">
    <location>
        <begin position="177"/>
        <end position="197"/>
    </location>
</feature>
<evidence type="ECO:0000256" key="9">
    <source>
        <dbReference type="SAM" id="Phobius"/>
    </source>
</evidence>
<comment type="catalytic activity">
    <reaction evidence="1">
        <text>ATP + protein L-histidine = ADP + protein N-phospho-L-histidine.</text>
        <dbReference type="EC" id="2.7.13.3"/>
    </reaction>
</comment>
<evidence type="ECO:0000256" key="4">
    <source>
        <dbReference type="ARBA" id="ARBA00022679"/>
    </source>
</evidence>
<dbReference type="InterPro" id="IPR036890">
    <property type="entry name" value="HATPase_C_sf"/>
</dbReference>
<dbReference type="PANTHER" id="PTHR43065:SF46">
    <property type="entry name" value="C4-DICARBOXYLATE TRANSPORT SENSOR PROTEIN DCTB"/>
    <property type="match status" value="1"/>
</dbReference>
<evidence type="ECO:0000313" key="12">
    <source>
        <dbReference type="Proteomes" id="UP001144110"/>
    </source>
</evidence>
<accession>A0AAE3TFI0</accession>
<dbReference type="InterPro" id="IPR003594">
    <property type="entry name" value="HATPase_dom"/>
</dbReference>
<dbReference type="SUPFAM" id="SSF47384">
    <property type="entry name" value="Homodimeric domain of signal transducing histidine kinase"/>
    <property type="match status" value="1"/>
</dbReference>
<dbReference type="AlphaFoldDB" id="A0AAE3TFI0"/>
<dbReference type="SMART" id="SM00387">
    <property type="entry name" value="HATPase_c"/>
    <property type="match status" value="1"/>
</dbReference>
<dbReference type="InterPro" id="IPR036097">
    <property type="entry name" value="HisK_dim/P_sf"/>
</dbReference>
<comment type="caution">
    <text evidence="11">The sequence shown here is derived from an EMBL/GenBank/DDBJ whole genome shotgun (WGS) entry which is preliminary data.</text>
</comment>
<keyword evidence="5" id="KW-0547">Nucleotide-binding</keyword>
<dbReference type="Proteomes" id="UP001144110">
    <property type="component" value="Unassembled WGS sequence"/>
</dbReference>
<evidence type="ECO:0000313" key="11">
    <source>
        <dbReference type="EMBL" id="MDF2952949.1"/>
    </source>
</evidence>
<organism evidence="11 12">
    <name type="scientific">Candidatus Thermodesulfobacterium syntrophicum</name>
    <dbReference type="NCBI Taxonomy" id="3060442"/>
    <lineage>
        <taxon>Bacteria</taxon>
        <taxon>Pseudomonadati</taxon>
        <taxon>Thermodesulfobacteriota</taxon>
        <taxon>Thermodesulfobacteria</taxon>
        <taxon>Thermodesulfobacteriales</taxon>
        <taxon>Thermodesulfobacteriaceae</taxon>
        <taxon>Thermodesulfobacterium</taxon>
    </lineage>
</organism>
<keyword evidence="7" id="KW-0067">ATP-binding</keyword>
<dbReference type="SMART" id="SM00388">
    <property type="entry name" value="HisKA"/>
    <property type="match status" value="1"/>
</dbReference>
<keyword evidence="3" id="KW-0597">Phosphoprotein</keyword>
<dbReference type="InterPro" id="IPR003661">
    <property type="entry name" value="HisK_dim/P_dom"/>
</dbReference>
<keyword evidence="8" id="KW-0902">Two-component regulatory system</keyword>
<keyword evidence="6 11" id="KW-0418">Kinase</keyword>
<evidence type="ECO:0000256" key="5">
    <source>
        <dbReference type="ARBA" id="ARBA00022741"/>
    </source>
</evidence>
<evidence type="ECO:0000256" key="8">
    <source>
        <dbReference type="ARBA" id="ARBA00023012"/>
    </source>
</evidence>
<dbReference type="InterPro" id="IPR004358">
    <property type="entry name" value="Sig_transdc_His_kin-like_C"/>
</dbReference>
<dbReference type="GO" id="GO:0005524">
    <property type="term" value="F:ATP binding"/>
    <property type="evidence" value="ECO:0007669"/>
    <property type="project" value="UniProtKB-KW"/>
</dbReference>
<keyword evidence="4" id="KW-0808">Transferase</keyword>
<dbReference type="SUPFAM" id="SSF55874">
    <property type="entry name" value="ATPase domain of HSP90 chaperone/DNA topoisomerase II/histidine kinase"/>
    <property type="match status" value="1"/>
</dbReference>
<dbReference type="PANTHER" id="PTHR43065">
    <property type="entry name" value="SENSOR HISTIDINE KINASE"/>
    <property type="match status" value="1"/>
</dbReference>
<evidence type="ECO:0000256" key="7">
    <source>
        <dbReference type="ARBA" id="ARBA00022840"/>
    </source>
</evidence>
<dbReference type="PROSITE" id="PS50109">
    <property type="entry name" value="HIS_KIN"/>
    <property type="match status" value="1"/>
</dbReference>
<evidence type="ECO:0000256" key="3">
    <source>
        <dbReference type="ARBA" id="ARBA00022553"/>
    </source>
</evidence>
<evidence type="ECO:0000256" key="1">
    <source>
        <dbReference type="ARBA" id="ARBA00000085"/>
    </source>
</evidence>
<keyword evidence="9" id="KW-0472">Membrane</keyword>
<evidence type="ECO:0000259" key="10">
    <source>
        <dbReference type="PROSITE" id="PS50109"/>
    </source>
</evidence>